<dbReference type="Proteomes" id="UP001209885">
    <property type="component" value="Unassembled WGS sequence"/>
</dbReference>
<organism evidence="1 2">
    <name type="scientific">Mangrovivirga halotolerans</name>
    <dbReference type="NCBI Taxonomy" id="2993936"/>
    <lineage>
        <taxon>Bacteria</taxon>
        <taxon>Pseudomonadati</taxon>
        <taxon>Bacteroidota</taxon>
        <taxon>Cytophagia</taxon>
        <taxon>Cytophagales</taxon>
        <taxon>Mangrovivirgaceae</taxon>
        <taxon>Mangrovivirga</taxon>
    </lineage>
</organism>
<dbReference type="EMBL" id="JAPFQN010000006">
    <property type="protein sequence ID" value="MCX2744926.1"/>
    <property type="molecule type" value="Genomic_DNA"/>
</dbReference>
<accession>A0ABT3RT09</accession>
<evidence type="ECO:0008006" key="3">
    <source>
        <dbReference type="Google" id="ProtNLM"/>
    </source>
</evidence>
<dbReference type="RefSeq" id="WP_266057458.1">
    <property type="nucleotide sequence ID" value="NZ_JAPFQN010000006.1"/>
</dbReference>
<evidence type="ECO:0000313" key="2">
    <source>
        <dbReference type="Proteomes" id="UP001209885"/>
    </source>
</evidence>
<keyword evidence="2" id="KW-1185">Reference proteome</keyword>
<proteinExistence type="predicted"/>
<reference evidence="1 2" key="1">
    <citation type="submission" date="2022-11" db="EMBL/GenBank/DDBJ databases">
        <title>The characterization of three novel Bacteroidetes species and genomic analysis of their roles in tidal elemental geochemical cycles.</title>
        <authorList>
            <person name="Ma K."/>
        </authorList>
    </citation>
    <scope>NUCLEOTIDE SEQUENCE [LARGE SCALE GENOMIC DNA]</scope>
    <source>
        <strain evidence="1 2">M17</strain>
    </source>
</reference>
<name>A0ABT3RT09_9BACT</name>
<gene>
    <name evidence="1" type="ORF">OO013_13670</name>
</gene>
<sequence length="250" mass="29779">MIKVLSLFVITLLIIGCQFSHDEIERNRTNIKIDSVLNDIKNEINYDLKFYSYVKNDTFNLEIESYEDTTKNFYHFTNPNLQKLLNDRIVKLINDIYQLDKPLKVGYSFEGLSKNNNTAYVLGFENQNQILNSFNDCPKYDDVINIIFDGFYEYEEFYYKNILIILATNDFEGIDIPKMTFYDYLKKISCNTDDRNLQKSLEGLFVLTFADIEKDDPHIKHHYWETISAIYLKLYNSDLKIRYKDLLERN</sequence>
<evidence type="ECO:0000313" key="1">
    <source>
        <dbReference type="EMBL" id="MCX2744926.1"/>
    </source>
</evidence>
<dbReference type="PROSITE" id="PS51257">
    <property type="entry name" value="PROKAR_LIPOPROTEIN"/>
    <property type="match status" value="1"/>
</dbReference>
<protein>
    <recommendedName>
        <fullName evidence="3">Lipoprotein</fullName>
    </recommendedName>
</protein>
<comment type="caution">
    <text evidence="1">The sequence shown here is derived from an EMBL/GenBank/DDBJ whole genome shotgun (WGS) entry which is preliminary data.</text>
</comment>